<comment type="caution">
    <text evidence="9">The sequence shown here is derived from an EMBL/GenBank/DDBJ whole genome shotgun (WGS) entry which is preliminary data.</text>
</comment>
<comment type="similarity">
    <text evidence="6">Belongs to the ABC-4 integral membrane protein family.</text>
</comment>
<feature type="domain" description="ABC3 transporter permease C-terminal" evidence="8">
    <location>
        <begin position="284"/>
        <end position="405"/>
    </location>
</feature>
<feature type="transmembrane region" description="Helical" evidence="7">
    <location>
        <begin position="14"/>
        <end position="38"/>
    </location>
</feature>
<evidence type="ECO:0000256" key="7">
    <source>
        <dbReference type="SAM" id="Phobius"/>
    </source>
</evidence>
<keyword evidence="5 7" id="KW-0472">Membrane</keyword>
<feature type="domain" description="ABC3 transporter permease C-terminal" evidence="8">
    <location>
        <begin position="726"/>
        <end position="837"/>
    </location>
</feature>
<name>A0AAE3KNV4_9PSEU</name>
<keyword evidence="3 7" id="KW-0812">Transmembrane</keyword>
<evidence type="ECO:0000256" key="3">
    <source>
        <dbReference type="ARBA" id="ARBA00022692"/>
    </source>
</evidence>
<keyword evidence="2" id="KW-1003">Cell membrane</keyword>
<dbReference type="PANTHER" id="PTHR30572">
    <property type="entry name" value="MEMBRANE COMPONENT OF TRANSPORTER-RELATED"/>
    <property type="match status" value="1"/>
</dbReference>
<feature type="transmembrane region" description="Helical" evidence="7">
    <location>
        <begin position="813"/>
        <end position="836"/>
    </location>
</feature>
<feature type="transmembrane region" description="Helical" evidence="7">
    <location>
        <begin position="725"/>
        <end position="748"/>
    </location>
</feature>
<keyword evidence="4 7" id="KW-1133">Transmembrane helix</keyword>
<organism evidence="9 10">
    <name type="scientific">Goodfellowiella coeruleoviolacea</name>
    <dbReference type="NCBI Taxonomy" id="334858"/>
    <lineage>
        <taxon>Bacteria</taxon>
        <taxon>Bacillati</taxon>
        <taxon>Actinomycetota</taxon>
        <taxon>Actinomycetes</taxon>
        <taxon>Pseudonocardiales</taxon>
        <taxon>Pseudonocardiaceae</taxon>
        <taxon>Goodfellowiella</taxon>
    </lineage>
</organism>
<sequence>MTIRLAAQTVRRRVVVFVGTFVTAVLAIALIAGSGLLLHSVLTAGPGANRFASADAVVAGARSVTLTSAVDKGDKVKVKTKTERLTSASALPADLVGTVAATPGVAAALPDTAFPVHLAAGGRAVRAPERAAVVAHGWGSAALTPYALRTGTAPEPGQVVLDAALASGLELGETVRVTSRTGVRDLRLVGVAAPDGTATPDGADTLPGQAAVFVADSEVAVLSGLTGPTAIGVRAAPGVSETDLVTALRTRVGEFPVHTGADRVAADLPGAVPDYVGAVSIFGFVLGITGFAAVFVLTGTVSLAVRQRLRELALLRTIGATPGQLRRLLGTEIALVTLVAAVPGLPLGVLVATLVAARFRDLGAVPSAFAVALNPVVLLAAVAVGLLVTQAATWLAARRTVRIAPTQALRETVTVAGVGWLPRVLAAAVLAAGAVAVLGLVPLGGPYGMGMGFVSCALLLCAVAALGPVLVRGLVAVVSRLVALTGVASRLAAVTARAETHRVVGAAIPLTLMFAINATMLLNSDILTQVTADQQAARSAPSALRVGTADGTGLPLAVADRVAALPGVTGAAATLPTRVVLDEAGKPEDHPAQGLRATGEPALDLGVVAGELAGVGTGGGMAVSAPLAEQRGWRVGDRPEVWLADGTRQALTVVAVYQHWRGFGELVLPADLVAAHDATGLVGALHLRGGPALADTLRAEAPELVATAATEPAGDEQNQQAAWELMVVISLGFTAIAVVNTFAIATSARRREFADLRLTGATARQLHRMLGAETLIAVLVALVLGSVVCGAVVGAFSVAQDGHWRLFADPLRYLGMLAGVGVLGLVAGAVPARLVVRRRGLPDLNG</sequence>
<evidence type="ECO:0000256" key="4">
    <source>
        <dbReference type="ARBA" id="ARBA00022989"/>
    </source>
</evidence>
<feature type="transmembrane region" description="Helical" evidence="7">
    <location>
        <begin position="281"/>
        <end position="305"/>
    </location>
</feature>
<accession>A0AAE3KNV4</accession>
<feature type="transmembrane region" description="Helical" evidence="7">
    <location>
        <begin position="769"/>
        <end position="793"/>
    </location>
</feature>
<evidence type="ECO:0000256" key="6">
    <source>
        <dbReference type="ARBA" id="ARBA00038076"/>
    </source>
</evidence>
<feature type="transmembrane region" description="Helical" evidence="7">
    <location>
        <begin position="376"/>
        <end position="397"/>
    </location>
</feature>
<dbReference type="EMBL" id="JAMTCK010000017">
    <property type="protein sequence ID" value="MCP2169103.1"/>
    <property type="molecule type" value="Genomic_DNA"/>
</dbReference>
<dbReference type="PANTHER" id="PTHR30572:SF4">
    <property type="entry name" value="ABC TRANSPORTER PERMEASE YTRF"/>
    <property type="match status" value="1"/>
</dbReference>
<evidence type="ECO:0000313" key="9">
    <source>
        <dbReference type="EMBL" id="MCP2169103.1"/>
    </source>
</evidence>
<evidence type="ECO:0000256" key="5">
    <source>
        <dbReference type="ARBA" id="ARBA00023136"/>
    </source>
</evidence>
<dbReference type="AlphaFoldDB" id="A0AAE3KNV4"/>
<dbReference type="InterPro" id="IPR003838">
    <property type="entry name" value="ABC3_permease_C"/>
</dbReference>
<dbReference type="InterPro" id="IPR050250">
    <property type="entry name" value="Macrolide_Exporter_MacB"/>
</dbReference>
<evidence type="ECO:0000256" key="2">
    <source>
        <dbReference type="ARBA" id="ARBA00022475"/>
    </source>
</evidence>
<feature type="transmembrane region" description="Helical" evidence="7">
    <location>
        <begin position="503"/>
        <end position="522"/>
    </location>
</feature>
<evidence type="ECO:0000256" key="1">
    <source>
        <dbReference type="ARBA" id="ARBA00004651"/>
    </source>
</evidence>
<feature type="transmembrane region" description="Helical" evidence="7">
    <location>
        <begin position="418"/>
        <end position="441"/>
    </location>
</feature>
<protein>
    <submittedName>
        <fullName evidence="9">ABC transport system permease protein</fullName>
    </submittedName>
</protein>
<evidence type="ECO:0000259" key="8">
    <source>
        <dbReference type="Pfam" id="PF02687"/>
    </source>
</evidence>
<proteinExistence type="inferred from homology"/>
<dbReference type="Proteomes" id="UP001206128">
    <property type="component" value="Unassembled WGS sequence"/>
</dbReference>
<keyword evidence="10" id="KW-1185">Reference proteome</keyword>
<dbReference type="GO" id="GO:0005886">
    <property type="term" value="C:plasma membrane"/>
    <property type="evidence" value="ECO:0007669"/>
    <property type="project" value="UniProtKB-SubCell"/>
</dbReference>
<gene>
    <name evidence="9" type="ORF">LX83_005987</name>
</gene>
<feature type="transmembrane region" description="Helical" evidence="7">
    <location>
        <begin position="333"/>
        <end position="356"/>
    </location>
</feature>
<comment type="subcellular location">
    <subcellularLocation>
        <location evidence="1">Cell membrane</location>
        <topology evidence="1">Multi-pass membrane protein</topology>
    </subcellularLocation>
</comment>
<feature type="transmembrane region" description="Helical" evidence="7">
    <location>
        <begin position="447"/>
        <end position="471"/>
    </location>
</feature>
<reference evidence="9" key="1">
    <citation type="submission" date="2022-06" db="EMBL/GenBank/DDBJ databases">
        <title>Genomic Encyclopedia of Archaeal and Bacterial Type Strains, Phase II (KMG-II): from individual species to whole genera.</title>
        <authorList>
            <person name="Goeker M."/>
        </authorList>
    </citation>
    <scope>NUCLEOTIDE SEQUENCE</scope>
    <source>
        <strain evidence="9">DSM 43935</strain>
    </source>
</reference>
<dbReference type="RefSeq" id="WP_253777599.1">
    <property type="nucleotide sequence ID" value="NZ_JAMTCK010000017.1"/>
</dbReference>
<dbReference type="GO" id="GO:0022857">
    <property type="term" value="F:transmembrane transporter activity"/>
    <property type="evidence" value="ECO:0007669"/>
    <property type="project" value="TreeGrafter"/>
</dbReference>
<evidence type="ECO:0000313" key="10">
    <source>
        <dbReference type="Proteomes" id="UP001206128"/>
    </source>
</evidence>
<dbReference type="Pfam" id="PF02687">
    <property type="entry name" value="FtsX"/>
    <property type="match status" value="2"/>
</dbReference>